<feature type="active site" description="Charge relay system" evidence="9">
    <location>
        <position position="2300"/>
    </location>
</feature>
<feature type="signal peptide" evidence="10">
    <location>
        <begin position="1"/>
        <end position="20"/>
    </location>
</feature>
<dbReference type="EMBL" id="JAPWDV010000001">
    <property type="protein sequence ID" value="KAJ6224543.1"/>
    <property type="molecule type" value="Genomic_DNA"/>
</dbReference>
<evidence type="ECO:0000256" key="2">
    <source>
        <dbReference type="ARBA" id="ARBA00013276"/>
    </source>
</evidence>
<dbReference type="GO" id="GO:0006581">
    <property type="term" value="P:acetylcholine catabolic process"/>
    <property type="evidence" value="ECO:0007669"/>
    <property type="project" value="TreeGrafter"/>
</dbReference>
<gene>
    <name evidence="12" type="ORF">RDWZM_003088</name>
</gene>
<keyword evidence="7" id="KW-0325">Glycoprotein</keyword>
<dbReference type="GO" id="GO:0005615">
    <property type="term" value="C:extracellular space"/>
    <property type="evidence" value="ECO:0007669"/>
    <property type="project" value="TreeGrafter"/>
</dbReference>
<feature type="domain" description="Carboxylesterase type B" evidence="11">
    <location>
        <begin position="40"/>
        <end position="504"/>
    </location>
</feature>
<dbReference type="Pfam" id="PF00135">
    <property type="entry name" value="COesterase"/>
    <property type="match status" value="6"/>
</dbReference>
<dbReference type="PANTHER" id="PTHR43918:SF4">
    <property type="entry name" value="CARBOXYLIC ESTER HYDROLASE"/>
    <property type="match status" value="1"/>
</dbReference>
<feature type="domain" description="Carboxylesterase type B" evidence="11">
    <location>
        <begin position="530"/>
        <end position="1024"/>
    </location>
</feature>
<evidence type="ECO:0000256" key="4">
    <source>
        <dbReference type="ARBA" id="ARBA00022801"/>
    </source>
</evidence>
<keyword evidence="4" id="KW-0378">Hydrolase</keyword>
<sequence length="2512" mass="280485">MKLYFISFIFLYLRLDCLLAEDPIIKIKNGLVRGKVVEAKPVPAESWNGVYDATSPKFACYQFGATVKASPQQNVTISENEDCLFLNIWKPEQYKSGAVMVWIHGGAFETGTIFIPLFDGQQLAAEGDVIIVSINYRLGPLGFLYGGNDSDAPGNVGLHDQILALKWVHDNIEAFGGNTSKITIFGESAGSISVGALIISPLTKGLFQRAIMQSGAPTESMTISKELSTLRTKSFADKVGCSSNETLKSIVECLRTMPVNLMQNATNNDFVEGKVFWPIYGDEIMPIRHIEAMKSGQFNRDVDLMYGVCKDEGSGFVQAFFPETLSPNVIITKELAKKLIVRFLALINHNNNNHEVADFYIDKLNPNATQVEFKIALGNMIGDLILVCPTVLFGEEFFLHSVRKQPVYSYRLMQGLEYLSYLLPKWMGVQHGTDLAFVFLNFLIKPNSIDETLSHDMIRAWTNFAKTGSPGSIGSVDWRPSVGGADHLTYTRVMELTETETKFRMVENEFKNVCNVIFLLFQLDCLSAEDPIIKLKNGLVRGKYVEAKVGSTMKNVTFFEGIRYGKAKRFSKPVPVESWDGIYDATSPKFICHQFGIVLPTSSQQNDTISESEDCLFLNIWKPEQYKSGTVMVWIHGGGFEGGTIFTPFFDGRHIAAEGDVILVSINYRLGPLGFLYEESDSNAPGNVGLSDQVLALKWVYDNIESFGGDNKKITIFGDSAGSISVGALIISPLTKGLFQRAIMQSGAPTETLTISREQSTLRTKSFADKVGCSTNETMKSIVNCLRTKSVKLLQKATFNDFAMGTNFWPIYGDEVMPVRHVDSMKSGLFNRDVDLMYGLCQDEGSMFVQGFFPEAFFPNTNITKEVAKKLIFRFLAVMNNHNNNQEIADFYIDKLNSNATQDEFKIALANLIGDLILGCPTILFGEEFFSHSARKQPVYSYRLMQGLEALKPYLPKWAGVQHGMDGNFVFLNPFVKPNSNDETLSHDMIRAWTNFAKNGSPGSIGSVDWKPSLGGEDHLTYTRVMYLTELGTKFRMVENVYKNVCNDPIVKLKNGLVRGKYVEAKVGSTVKKVAFYVGIRYGKAKRFSKPTPVEPWNGVYDATSFKSSCYQFGFILNPSSQPNETVNESEDCLFLNVLKPEQYKSGAVMVWIHGGAFEIGTIFSSLSDGRHLAAEGDVIIVEITYRLGPLGFLYGGNDSNAPGNVGLHDQILALKWVHDNIKSFGGNTNKITIFGGSAGSISVGSLIISPLTKGLFQRAIMQSGAPSESLTKELSILRTKWFADKVGCSSNETMKSIVECLRTKPIKLMVKATFNDFSENKNFRPIYGDELLPVRPVEAMKLGQFNRDVDLMYGLCKNEGSTFVQGIASANLVGDLILACPTILFGEEFFSHSPQKQVYSYRLMQGLELLKPFVPKWMGVPHGTETNFVFLSLFVKPNSIDEALSHVMMRAWSNFAKTGSPGSIGSVEWKPSVGGVEHITYTRVMELTELGTKFRVYEATSTKASCYQFGKLRLSHLFQTYSKDEKLIESEDCLFLNVWVPEKYESGSVMVWIYGGGFQSGTIFTSEYDARQLAADGDVIVVAVNYRLGPLGFLYGGDDSNAPGNVGLHDQVLGLKWVQENIESFGGNTSKVTIFGESAGSIAVGSLIISPLTKGLFHRAIMQSGAPMEVVGLSKQLATWRTKAFATRIGCSCNQTMKSIVDCLRKKSFTELYRGTLVGYLEKKLFMPIYGDELMPIRHIQALKSGKYNRDIDLIYGVVRDEGTGFTPLFFPGIFFPFAQITKRSSKILIAHLLNTLYNRFRKQEVANFYIDQLSDNANKTEFRIALGEFLGDFTLVCPTILFGEEIIAHDNGKHRFYAYRLMQKVQSTKPDSNEWMGVTHGSDLAYIFLDERIKPNSSDEALSHVMIGAWSNFAKTGSPGSIGSIKWEQSVADRNQSFTRVMELKETGDKYHMEDNVFTNACNDFWKTIALLSKLDSTFGDDYPMVKIKNGMVRGKYIETKFGPILKKVSFFQGIPFGKAERFSKPKPAEPWEGVYDATSPKASCYQFGSDPFKLQIQSETKKLKQSEDCLFLNVWVPEKYESGSVMFWVYGGGFLFGTIFSDYYDARQLAADGDVIVVAVNYRLGPLGFLYGDDSSAPGNVGLHDQVLGLKWVHENIESFGGNTSKITIFGESAGSMSIGSLIISPLTKGLFHRAILQSGAPTELVTYSKQLATWRTKSFATKAGCSCNQTMKSIVECLRKKSILTLSIAYLKELINRKIFYPIYGDELMPVRHVQALKSGKFNRNIDLIYGVVRDEGSIFTESSFPEIFVPFAKVTKKTAKISIYHLIDIMYNRVNKKKLLIFISINYLIKQTLLNSSKIALSKLTGDFSIICPTILFGEEVIAHDNGEHRFYSYRLMQKSKKIDSMFDKWMGIVHGSDVPYIFLSDLIEPNSPDEELSHDMIKAWSNFAKTGSPGSIGSVEWKQSIANRSDKHSYTRVMELKSSEFHMEDNVFKHDCNDFWKNRIFV</sequence>
<evidence type="ECO:0000256" key="8">
    <source>
        <dbReference type="ARBA" id="ARBA00048484"/>
    </source>
</evidence>
<evidence type="ECO:0000256" key="5">
    <source>
        <dbReference type="ARBA" id="ARBA00022867"/>
    </source>
</evidence>
<dbReference type="PROSITE" id="PS00122">
    <property type="entry name" value="CARBOXYLESTERASE_B_1"/>
    <property type="match status" value="5"/>
</dbReference>
<keyword evidence="13" id="KW-1185">Reference proteome</keyword>
<dbReference type="Gene3D" id="3.40.50.1820">
    <property type="entry name" value="alpha/beta hydrolase"/>
    <property type="match status" value="6"/>
</dbReference>
<evidence type="ECO:0000256" key="3">
    <source>
        <dbReference type="ARBA" id="ARBA00022487"/>
    </source>
</evidence>
<evidence type="ECO:0000256" key="10">
    <source>
        <dbReference type="SAM" id="SignalP"/>
    </source>
</evidence>
<dbReference type="InterPro" id="IPR019819">
    <property type="entry name" value="Carboxylesterase_B_CS"/>
</dbReference>
<proteinExistence type="inferred from homology"/>
<comment type="catalytic activity">
    <reaction evidence="8">
        <text>acetylcholine + H2O = choline + acetate + H(+)</text>
        <dbReference type="Rhea" id="RHEA:17561"/>
        <dbReference type="ChEBI" id="CHEBI:15354"/>
        <dbReference type="ChEBI" id="CHEBI:15355"/>
        <dbReference type="ChEBI" id="CHEBI:15377"/>
        <dbReference type="ChEBI" id="CHEBI:15378"/>
        <dbReference type="ChEBI" id="CHEBI:30089"/>
        <dbReference type="EC" id="3.1.1.7"/>
    </reaction>
</comment>
<evidence type="ECO:0000313" key="13">
    <source>
        <dbReference type="Proteomes" id="UP001142055"/>
    </source>
</evidence>
<evidence type="ECO:0000256" key="9">
    <source>
        <dbReference type="PIRSR" id="PIRSR600997-1"/>
    </source>
</evidence>
<dbReference type="Proteomes" id="UP001142055">
    <property type="component" value="Chromosome 1"/>
</dbReference>
<dbReference type="InterPro" id="IPR019826">
    <property type="entry name" value="Carboxylesterase_B_AS"/>
</dbReference>
<evidence type="ECO:0000256" key="6">
    <source>
        <dbReference type="ARBA" id="ARBA00023157"/>
    </source>
</evidence>
<dbReference type="GO" id="GO:0019695">
    <property type="term" value="P:choline metabolic process"/>
    <property type="evidence" value="ECO:0007669"/>
    <property type="project" value="TreeGrafter"/>
</dbReference>
<feature type="domain" description="Carboxylesterase type B" evidence="11">
    <location>
        <begin position="1497"/>
        <end position="1964"/>
    </location>
</feature>
<organism evidence="12 13">
    <name type="scientific">Blomia tropicalis</name>
    <name type="common">Mite</name>
    <dbReference type="NCBI Taxonomy" id="40697"/>
    <lineage>
        <taxon>Eukaryota</taxon>
        <taxon>Metazoa</taxon>
        <taxon>Ecdysozoa</taxon>
        <taxon>Arthropoda</taxon>
        <taxon>Chelicerata</taxon>
        <taxon>Arachnida</taxon>
        <taxon>Acari</taxon>
        <taxon>Acariformes</taxon>
        <taxon>Sarcoptiformes</taxon>
        <taxon>Astigmata</taxon>
        <taxon>Glycyphagoidea</taxon>
        <taxon>Echimyopodidae</taxon>
        <taxon>Blomia</taxon>
    </lineage>
</organism>
<dbReference type="PRINTS" id="PR00878">
    <property type="entry name" value="CHOLNESTRASE"/>
</dbReference>
<keyword evidence="10" id="KW-0732">Signal</keyword>
<accession>A0A9Q0RQI3</accession>
<dbReference type="InterPro" id="IPR002018">
    <property type="entry name" value="CarbesteraseB"/>
</dbReference>
<dbReference type="OMA" id="NTFQYYF"/>
<feature type="domain" description="Carboxylesterase type B" evidence="11">
    <location>
        <begin position="1986"/>
        <end position="2503"/>
    </location>
</feature>
<dbReference type="PANTHER" id="PTHR43918">
    <property type="entry name" value="ACETYLCHOLINESTERASE"/>
    <property type="match status" value="1"/>
</dbReference>
<reference evidence="12" key="1">
    <citation type="submission" date="2022-12" db="EMBL/GenBank/DDBJ databases">
        <title>Genome assemblies of Blomia tropicalis.</title>
        <authorList>
            <person name="Cui Y."/>
        </authorList>
    </citation>
    <scope>NUCLEOTIDE SEQUENCE</scope>
    <source>
        <tissue evidence="12">Adult mites</tissue>
    </source>
</reference>
<feature type="domain" description="Carboxylesterase type B" evidence="11">
    <location>
        <begin position="1048"/>
        <end position="1368"/>
    </location>
</feature>
<dbReference type="InterPro" id="IPR029058">
    <property type="entry name" value="AB_hydrolase_fold"/>
</dbReference>
<dbReference type="EC" id="3.1.1.7" evidence="2"/>
<keyword evidence="5" id="KW-0531">Neurotransmitter degradation</keyword>
<keyword evidence="3" id="KW-0719">Serine esterase</keyword>
<name>A0A9Q0RQI3_BLOTA</name>
<comment type="similarity">
    <text evidence="1">Belongs to the type-B carboxylesterase/lipase family.</text>
</comment>
<dbReference type="GO" id="GO:0003990">
    <property type="term" value="F:acetylcholinesterase activity"/>
    <property type="evidence" value="ECO:0007669"/>
    <property type="project" value="UniProtKB-EC"/>
</dbReference>
<evidence type="ECO:0000313" key="12">
    <source>
        <dbReference type="EMBL" id="KAJ6224543.1"/>
    </source>
</evidence>
<dbReference type="PROSITE" id="PS00941">
    <property type="entry name" value="CARBOXYLESTERASE_B_2"/>
    <property type="match status" value="5"/>
</dbReference>
<dbReference type="SUPFAM" id="SSF53474">
    <property type="entry name" value="alpha/beta-Hydrolases"/>
    <property type="match status" value="5"/>
</dbReference>
<dbReference type="InterPro" id="IPR000997">
    <property type="entry name" value="Cholinesterase"/>
</dbReference>
<protein>
    <recommendedName>
        <fullName evidence="2">acetylcholinesterase</fullName>
        <ecNumber evidence="2">3.1.1.7</ecNumber>
    </recommendedName>
</protein>
<feature type="active site" description="Acyl-ester intermediate" evidence="9">
    <location>
        <position position="2176"/>
    </location>
</feature>
<evidence type="ECO:0000256" key="1">
    <source>
        <dbReference type="ARBA" id="ARBA00005964"/>
    </source>
</evidence>
<keyword evidence="6" id="KW-1015">Disulfide bond</keyword>
<comment type="caution">
    <text evidence="12">The sequence shown here is derived from an EMBL/GenBank/DDBJ whole genome shotgun (WGS) entry which is preliminary data.</text>
</comment>
<dbReference type="GO" id="GO:0005886">
    <property type="term" value="C:plasma membrane"/>
    <property type="evidence" value="ECO:0007669"/>
    <property type="project" value="TreeGrafter"/>
</dbReference>
<evidence type="ECO:0000259" key="11">
    <source>
        <dbReference type="Pfam" id="PF00135"/>
    </source>
</evidence>
<feature type="chain" id="PRO_5040228211" description="acetylcholinesterase" evidence="10">
    <location>
        <begin position="21"/>
        <end position="2512"/>
    </location>
</feature>
<feature type="active site" description="Charge relay system" evidence="9">
    <location>
        <position position="2420"/>
    </location>
</feature>
<evidence type="ECO:0000256" key="7">
    <source>
        <dbReference type="ARBA" id="ARBA00023180"/>
    </source>
</evidence>
<dbReference type="InterPro" id="IPR050654">
    <property type="entry name" value="AChE-related_enzymes"/>
</dbReference>
<feature type="domain" description="Carboxylesterase type B" evidence="11">
    <location>
        <begin position="1370"/>
        <end position="1473"/>
    </location>
</feature>